<evidence type="ECO:0000256" key="5">
    <source>
        <dbReference type="ARBA" id="ARBA00022691"/>
    </source>
</evidence>
<proteinExistence type="predicted"/>
<dbReference type="GO" id="GO:0031591">
    <property type="term" value="P:wybutosine biosynthetic process"/>
    <property type="evidence" value="ECO:0007669"/>
    <property type="project" value="TreeGrafter"/>
</dbReference>
<evidence type="ECO:0000256" key="6">
    <source>
        <dbReference type="ARBA" id="ARBA00022694"/>
    </source>
</evidence>
<evidence type="ECO:0000256" key="3">
    <source>
        <dbReference type="ARBA" id="ARBA00022603"/>
    </source>
</evidence>
<dbReference type="EC" id="2.5.1.114" evidence="2"/>
<dbReference type="Gene3D" id="3.30.300.110">
    <property type="entry name" value="Met-10+ protein-like domains"/>
    <property type="match status" value="1"/>
</dbReference>
<reference evidence="9" key="1">
    <citation type="submission" date="2021-04" db="EMBL/GenBank/DDBJ databases">
        <authorList>
            <consortium name="Molecular Ecology Group"/>
        </authorList>
    </citation>
    <scope>NUCLEOTIDE SEQUENCE</scope>
</reference>
<organism evidence="9 10">
    <name type="scientific">Candidula unifasciata</name>
    <dbReference type="NCBI Taxonomy" id="100452"/>
    <lineage>
        <taxon>Eukaryota</taxon>
        <taxon>Metazoa</taxon>
        <taxon>Spiralia</taxon>
        <taxon>Lophotrochozoa</taxon>
        <taxon>Mollusca</taxon>
        <taxon>Gastropoda</taxon>
        <taxon>Heterobranchia</taxon>
        <taxon>Euthyneura</taxon>
        <taxon>Panpulmonata</taxon>
        <taxon>Eupulmonata</taxon>
        <taxon>Stylommatophora</taxon>
        <taxon>Helicina</taxon>
        <taxon>Helicoidea</taxon>
        <taxon>Geomitridae</taxon>
        <taxon>Candidula</taxon>
    </lineage>
</organism>
<comment type="caution">
    <text evidence="9">The sequence shown here is derived from an EMBL/GenBank/DDBJ whole genome shotgun (WGS) entry which is preliminary data.</text>
</comment>
<keyword evidence="10" id="KW-1185">Reference proteome</keyword>
<dbReference type="Pfam" id="PF02475">
    <property type="entry name" value="TRM5-TYW2_MTfase"/>
    <property type="match status" value="1"/>
</dbReference>
<gene>
    <name evidence="9" type="ORF">CUNI_LOCUS1901</name>
</gene>
<dbReference type="AlphaFoldDB" id="A0A8S3YGJ8"/>
<dbReference type="CDD" id="cd02440">
    <property type="entry name" value="AdoMet_MTases"/>
    <property type="match status" value="1"/>
</dbReference>
<dbReference type="Gene3D" id="3.40.50.150">
    <property type="entry name" value="Vaccinia Virus protein VP39"/>
    <property type="match status" value="2"/>
</dbReference>
<keyword evidence="4" id="KW-0808">Transferase</keyword>
<dbReference type="GO" id="GO:0030488">
    <property type="term" value="P:tRNA methylation"/>
    <property type="evidence" value="ECO:0007669"/>
    <property type="project" value="TreeGrafter"/>
</dbReference>
<dbReference type="PANTHER" id="PTHR23245:SF25">
    <property type="entry name" value="TRNA WYBUTOSINE-SYNTHESIZING PROTEIN 2 HOMOLOG"/>
    <property type="match status" value="1"/>
</dbReference>
<evidence type="ECO:0000256" key="1">
    <source>
        <dbReference type="ARBA" id="ARBA00004797"/>
    </source>
</evidence>
<dbReference type="Proteomes" id="UP000678393">
    <property type="component" value="Unassembled WGS sequence"/>
</dbReference>
<dbReference type="InterPro" id="IPR056744">
    <property type="entry name" value="TRM5/TYW2-like_N"/>
</dbReference>
<keyword evidence="5" id="KW-0949">S-adenosyl-L-methionine</keyword>
<evidence type="ECO:0000259" key="8">
    <source>
        <dbReference type="PROSITE" id="PS51684"/>
    </source>
</evidence>
<evidence type="ECO:0000256" key="7">
    <source>
        <dbReference type="ARBA" id="ARBA00049400"/>
    </source>
</evidence>
<accession>A0A8S3YGJ8</accession>
<comment type="pathway">
    <text evidence="1">tRNA modification; wybutosine-tRNA(Phe) biosynthesis.</text>
</comment>
<dbReference type="GO" id="GO:0008175">
    <property type="term" value="F:tRNA methyltransferase activity"/>
    <property type="evidence" value="ECO:0007669"/>
    <property type="project" value="TreeGrafter"/>
</dbReference>
<keyword evidence="6" id="KW-0819">tRNA processing</keyword>
<dbReference type="EMBL" id="CAJHNH020000238">
    <property type="protein sequence ID" value="CAG5116343.1"/>
    <property type="molecule type" value="Genomic_DNA"/>
</dbReference>
<sequence>MGSAEESTVLVVPLESAQKIRSELETLQVWDATHKLKKLTDSNHVAIPIIVNEQNKSLIADKWPDFEVTRTCLPISKKVKVKQNNPAVRLRDEIGQLLKLYGISEELLNEVPSKWEKHGDLVIIPTHSFSSSKWAAIGDQLWEVVAKCLACRRLARHSAIANNGFRSSRVIMLIGQNGEVTHVDNGIRYTYDVTKCMFSPGNITEKLRVASLDCSNETVVDLYVGIGYFTLPYLAHAKAGHVHACEWNPDAVIALKRNLLINGVAERCTIHEGDNRMLQLPPVADRVNLGLIPSSEEGWPVAVRVLKLSGGILHIHGNVTAFSDRKAMDGKTSDFIGDKFQQIDVSENRCCKLDASRQRAKENVLITDDNIRNLSCFYQEGTAMNTAELDQKIRNNAQENRNNSLESCKDLKTNSGISYLSGSFLCGEGDVSSQPEEHTLYLPCENSLDMDQRWRQTSSQSITSNFDCEFTMVAVDSRKNVNLEDSRKEHDMNSKDTCQSVQHTCTDYTDKELDQINQNRNETNVLLACEQWSQYVQRQIKSLLETKKGGSWAVTKLHLEIVKSYAPHIVHVVLDLECRPV</sequence>
<dbReference type="InterPro" id="IPR029063">
    <property type="entry name" value="SAM-dependent_MTases_sf"/>
</dbReference>
<dbReference type="OrthoDB" id="408788at2759"/>
<evidence type="ECO:0000256" key="2">
    <source>
        <dbReference type="ARBA" id="ARBA00012265"/>
    </source>
</evidence>
<dbReference type="FunFam" id="3.40.50.150:FF:000131">
    <property type="entry name" value="tRNA wybutosine-synthesizing protein 2/3/4"/>
    <property type="match status" value="1"/>
</dbReference>
<dbReference type="PANTHER" id="PTHR23245">
    <property type="entry name" value="TRNA METHYLTRANSFERASE"/>
    <property type="match status" value="1"/>
</dbReference>
<protein>
    <recommendedName>
        <fullName evidence="2">tRNA(Phe) (4-demethylwyosine(37)-C(7)) aminocarboxypropyltransferase</fullName>
        <ecNumber evidence="2">2.5.1.114</ecNumber>
    </recommendedName>
</protein>
<dbReference type="GO" id="GO:0102522">
    <property type="term" value="F:tRNA 4-demethylwyosine alpha-amino-alpha-carboxypropyltransferase activity"/>
    <property type="evidence" value="ECO:0007669"/>
    <property type="project" value="UniProtKB-EC"/>
</dbReference>
<name>A0A8S3YGJ8_9EUPU</name>
<dbReference type="GO" id="GO:0005737">
    <property type="term" value="C:cytoplasm"/>
    <property type="evidence" value="ECO:0007669"/>
    <property type="project" value="TreeGrafter"/>
</dbReference>
<dbReference type="PROSITE" id="PS51684">
    <property type="entry name" value="SAM_MT_TRM5_TYW2"/>
    <property type="match status" value="1"/>
</dbReference>
<feature type="domain" description="SAM-dependent methyltransferase TRM5/TYW2-type" evidence="8">
    <location>
        <begin position="115"/>
        <end position="580"/>
    </location>
</feature>
<keyword evidence="3" id="KW-0489">Methyltransferase</keyword>
<evidence type="ECO:0000313" key="9">
    <source>
        <dbReference type="EMBL" id="CAG5116343.1"/>
    </source>
</evidence>
<evidence type="ECO:0000256" key="4">
    <source>
        <dbReference type="ARBA" id="ARBA00022679"/>
    </source>
</evidence>
<dbReference type="InterPro" id="IPR030382">
    <property type="entry name" value="MeTrfase_TRM5/TYW2"/>
</dbReference>
<evidence type="ECO:0000313" key="10">
    <source>
        <dbReference type="Proteomes" id="UP000678393"/>
    </source>
</evidence>
<comment type="catalytic activity">
    <reaction evidence="7">
        <text>4-demethylwyosine(37) in tRNA(Phe) + S-adenosyl-L-methionine = 4-demethyl-7-[(3S)-3-amino-3-carboxypropyl]wyosine(37) in tRNA(Phe) + S-methyl-5'-thioadenosine + H(+)</text>
        <dbReference type="Rhea" id="RHEA:36355"/>
        <dbReference type="Rhea" id="RHEA-COMP:10164"/>
        <dbReference type="Rhea" id="RHEA-COMP:10378"/>
        <dbReference type="ChEBI" id="CHEBI:15378"/>
        <dbReference type="ChEBI" id="CHEBI:17509"/>
        <dbReference type="ChEBI" id="CHEBI:59789"/>
        <dbReference type="ChEBI" id="CHEBI:64315"/>
        <dbReference type="ChEBI" id="CHEBI:73550"/>
        <dbReference type="EC" id="2.5.1.114"/>
    </reaction>
</comment>
<dbReference type="InterPro" id="IPR056743">
    <property type="entry name" value="TRM5-TYW2-like_MTfase"/>
</dbReference>
<dbReference type="SUPFAM" id="SSF53335">
    <property type="entry name" value="S-adenosyl-L-methionine-dependent methyltransferases"/>
    <property type="match status" value="1"/>
</dbReference>
<dbReference type="Pfam" id="PF25133">
    <property type="entry name" value="TYW2_N_2"/>
    <property type="match status" value="1"/>
</dbReference>